<gene>
    <name evidence="3" type="ORF">Calab_3359</name>
</gene>
<dbReference type="InterPro" id="IPR026444">
    <property type="entry name" value="Secre_tail"/>
</dbReference>
<evidence type="ECO:0000313" key="4">
    <source>
        <dbReference type="Proteomes" id="UP000004671"/>
    </source>
</evidence>
<name>H1XW58_CALAY</name>
<feature type="domain" description="FlgD/Vpr Ig-like" evidence="1">
    <location>
        <begin position="165"/>
        <end position="226"/>
    </location>
</feature>
<keyword evidence="4" id="KW-1185">Reference proteome</keyword>
<dbReference type="Proteomes" id="UP000004671">
    <property type="component" value="Chromosome"/>
</dbReference>
<evidence type="ECO:0000313" key="3">
    <source>
        <dbReference type="EMBL" id="EHO42963.1"/>
    </source>
</evidence>
<reference evidence="3 4" key="1">
    <citation type="submission" date="2011-09" db="EMBL/GenBank/DDBJ databases">
        <title>The permanent draft genome of Caldithrix abyssi DSM 13497.</title>
        <authorList>
            <consortium name="US DOE Joint Genome Institute (JGI-PGF)"/>
            <person name="Lucas S."/>
            <person name="Han J."/>
            <person name="Lapidus A."/>
            <person name="Bruce D."/>
            <person name="Goodwin L."/>
            <person name="Pitluck S."/>
            <person name="Peters L."/>
            <person name="Kyrpides N."/>
            <person name="Mavromatis K."/>
            <person name="Ivanova N."/>
            <person name="Mikhailova N."/>
            <person name="Chertkov O."/>
            <person name="Detter J.C."/>
            <person name="Tapia R."/>
            <person name="Han C."/>
            <person name="Land M."/>
            <person name="Hauser L."/>
            <person name="Markowitz V."/>
            <person name="Cheng J.-F."/>
            <person name="Hugenholtz P."/>
            <person name="Woyke T."/>
            <person name="Wu D."/>
            <person name="Spring S."/>
            <person name="Brambilla E."/>
            <person name="Klenk H.-P."/>
            <person name="Eisen J.A."/>
        </authorList>
    </citation>
    <scope>NUCLEOTIDE SEQUENCE [LARGE SCALE GENOMIC DNA]</scope>
    <source>
        <strain evidence="3 4">DSM 13497</strain>
    </source>
</reference>
<dbReference type="InterPro" id="IPR025965">
    <property type="entry name" value="FlgD/Vpr_Ig-like"/>
</dbReference>
<organism evidence="3 4">
    <name type="scientific">Caldithrix abyssi DSM 13497</name>
    <dbReference type="NCBI Taxonomy" id="880073"/>
    <lineage>
        <taxon>Bacteria</taxon>
        <taxon>Pseudomonadati</taxon>
        <taxon>Calditrichota</taxon>
        <taxon>Calditrichia</taxon>
        <taxon>Calditrichales</taxon>
        <taxon>Calditrichaceae</taxon>
        <taxon>Caldithrix</taxon>
    </lineage>
</organism>
<dbReference type="InterPro" id="IPR033803">
    <property type="entry name" value="CBD-like_Golvesin-Xly"/>
</dbReference>
<dbReference type="EMBL" id="CM001402">
    <property type="protein sequence ID" value="EHO42963.1"/>
    <property type="molecule type" value="Genomic_DNA"/>
</dbReference>
<dbReference type="NCBIfam" id="TIGR04183">
    <property type="entry name" value="Por_Secre_tail"/>
    <property type="match status" value="1"/>
</dbReference>
<dbReference type="STRING" id="880073.Cabys_2266"/>
<dbReference type="AlphaFoldDB" id="H1XW58"/>
<dbReference type="InParanoid" id="H1XW58"/>
<protein>
    <submittedName>
        <fullName evidence="3">Uncharacterized protein</fullName>
    </submittedName>
</protein>
<evidence type="ECO:0000259" key="1">
    <source>
        <dbReference type="Pfam" id="PF13860"/>
    </source>
</evidence>
<dbReference type="PaxDb" id="880073-Calab_3359"/>
<evidence type="ECO:0000259" key="2">
    <source>
        <dbReference type="Pfam" id="PF25275"/>
    </source>
</evidence>
<sequence>MVDNEDADQYQEFGEWFYSVAHGYGGTSRYAWLNRTPAAYARFFTTLKKSGVYELFEIVPKTENASNHALYEIRIDNVPVDSVYLDQNEGSGNWKSITTLSLPKEVPVEVRVIDSGKSTQGAVLRADAVKFLLIREVTDIADETDEQIPETYRLSQNFPNPFNASTTIRFNLPQRERVQLNVYNLLGKHIKTLLDGEAPAGVHRIIWDGRNQSGQTVSSGIYYYSLRTPNFTQMKKMILLK</sequence>
<dbReference type="eggNOG" id="COG4632">
    <property type="taxonomic scope" value="Bacteria"/>
</dbReference>
<dbReference type="Gene3D" id="2.60.40.4070">
    <property type="match status" value="1"/>
</dbReference>
<proteinExistence type="predicted"/>
<feature type="domain" description="Golvesin/Xly CBD-like" evidence="2">
    <location>
        <begin position="2"/>
        <end position="131"/>
    </location>
</feature>
<dbReference type="Pfam" id="PF25275">
    <property type="entry name" value="Golvesin_C"/>
    <property type="match status" value="1"/>
</dbReference>
<dbReference type="Pfam" id="PF13860">
    <property type="entry name" value="FlgD_ig"/>
    <property type="match status" value="1"/>
</dbReference>
<dbReference type="HOGENOM" id="CLU_1319478_0_0_0"/>
<accession>H1XW58</accession>